<organism evidence="1 2">
    <name type="scientific">Daphnia magna</name>
    <dbReference type="NCBI Taxonomy" id="35525"/>
    <lineage>
        <taxon>Eukaryota</taxon>
        <taxon>Metazoa</taxon>
        <taxon>Ecdysozoa</taxon>
        <taxon>Arthropoda</taxon>
        <taxon>Crustacea</taxon>
        <taxon>Branchiopoda</taxon>
        <taxon>Diplostraca</taxon>
        <taxon>Cladocera</taxon>
        <taxon>Anomopoda</taxon>
        <taxon>Daphniidae</taxon>
        <taxon>Daphnia</taxon>
    </lineage>
</organism>
<keyword evidence="2" id="KW-1185">Reference proteome</keyword>
<evidence type="ECO:0000313" key="2">
    <source>
        <dbReference type="Proteomes" id="UP001234178"/>
    </source>
</evidence>
<sequence>MHLEVLMQIMQSVNNRGFKVLSSPLLREVVNKLALLDTTRTNYSHRPQVATFPTKKSMHLSGLNVTMSAVWKIVRYAQLPPGVFYC</sequence>
<dbReference type="EMBL" id="JAOYFB010000040">
    <property type="protein sequence ID" value="KAK4037975.1"/>
    <property type="molecule type" value="Genomic_DNA"/>
</dbReference>
<comment type="caution">
    <text evidence="1">The sequence shown here is derived from an EMBL/GenBank/DDBJ whole genome shotgun (WGS) entry which is preliminary data.</text>
</comment>
<evidence type="ECO:0000313" key="1">
    <source>
        <dbReference type="EMBL" id="KAK4037975.1"/>
    </source>
</evidence>
<accession>A0ABR0B8H8</accession>
<gene>
    <name evidence="1" type="ORF">OUZ56_029998</name>
</gene>
<protein>
    <submittedName>
        <fullName evidence="1">Uncharacterized protein</fullName>
    </submittedName>
</protein>
<dbReference type="Proteomes" id="UP001234178">
    <property type="component" value="Unassembled WGS sequence"/>
</dbReference>
<proteinExistence type="predicted"/>
<reference evidence="1 2" key="1">
    <citation type="journal article" date="2023" name="Nucleic Acids Res.">
        <title>The hologenome of Daphnia magna reveals possible DNA methylation and microbiome-mediated evolution of the host genome.</title>
        <authorList>
            <person name="Chaturvedi A."/>
            <person name="Li X."/>
            <person name="Dhandapani V."/>
            <person name="Marshall H."/>
            <person name="Kissane S."/>
            <person name="Cuenca-Cambronero M."/>
            <person name="Asole G."/>
            <person name="Calvet F."/>
            <person name="Ruiz-Romero M."/>
            <person name="Marangio P."/>
            <person name="Guigo R."/>
            <person name="Rago D."/>
            <person name="Mirbahai L."/>
            <person name="Eastwood N."/>
            <person name="Colbourne J.K."/>
            <person name="Zhou J."/>
            <person name="Mallon E."/>
            <person name="Orsini L."/>
        </authorList>
    </citation>
    <scope>NUCLEOTIDE SEQUENCE [LARGE SCALE GENOMIC DNA]</scope>
    <source>
        <strain evidence="1">LRV0_1</strain>
    </source>
</reference>
<name>A0ABR0B8H8_9CRUS</name>